<dbReference type="InterPro" id="IPR001494">
    <property type="entry name" value="Importin-beta_N"/>
</dbReference>
<accession>A0ABR2IPI3</accession>
<evidence type="ECO:0000259" key="1">
    <source>
        <dbReference type="Pfam" id="PF03810"/>
    </source>
</evidence>
<reference evidence="2 3" key="1">
    <citation type="submission" date="2024-04" db="EMBL/GenBank/DDBJ databases">
        <title>Tritrichomonas musculus Genome.</title>
        <authorList>
            <person name="Alves-Ferreira E."/>
            <person name="Grigg M."/>
            <person name="Lorenzi H."/>
            <person name="Galac M."/>
        </authorList>
    </citation>
    <scope>NUCLEOTIDE SEQUENCE [LARGE SCALE GENOMIC DNA]</scope>
    <source>
        <strain evidence="2 3">EAF2021</strain>
    </source>
</reference>
<dbReference type="SUPFAM" id="SSF48371">
    <property type="entry name" value="ARM repeat"/>
    <property type="match status" value="1"/>
</dbReference>
<feature type="domain" description="Importin N-terminal" evidence="1">
    <location>
        <begin position="41"/>
        <end position="91"/>
    </location>
</feature>
<keyword evidence="3" id="KW-1185">Reference proteome</keyword>
<dbReference type="Proteomes" id="UP001470230">
    <property type="component" value="Unassembled WGS sequence"/>
</dbReference>
<dbReference type="EMBL" id="JAPFFF010000015">
    <property type="protein sequence ID" value="KAK8866228.1"/>
    <property type="molecule type" value="Genomic_DNA"/>
</dbReference>
<dbReference type="Pfam" id="PF03810">
    <property type="entry name" value="IBN_N"/>
    <property type="match status" value="1"/>
</dbReference>
<proteinExistence type="predicted"/>
<comment type="caution">
    <text evidence="2">The sequence shown here is derived from an EMBL/GenBank/DDBJ whole genome shotgun (WGS) entry which is preliminary data.</text>
</comment>
<organism evidence="2 3">
    <name type="scientific">Tritrichomonas musculus</name>
    <dbReference type="NCBI Taxonomy" id="1915356"/>
    <lineage>
        <taxon>Eukaryota</taxon>
        <taxon>Metamonada</taxon>
        <taxon>Parabasalia</taxon>
        <taxon>Tritrichomonadida</taxon>
        <taxon>Tritrichomonadidae</taxon>
        <taxon>Tritrichomonas</taxon>
    </lineage>
</organism>
<evidence type="ECO:0000313" key="2">
    <source>
        <dbReference type="EMBL" id="KAK8866228.1"/>
    </source>
</evidence>
<sequence length="1028" mass="116791">MDQSSCDLIISSFDALRSGNNEKIQEANSLLSELISRPIFNELCTIATTNGDAYVRFLAVISIKRSLTIRKDNISQEEAELIKQFIINYIFREGIERNREFVITLGCSLASKANNGDTSNLLPLFFDLHDQLIQSAVQMIERDGSVALFFITELIDLDIFTPEEFNNCNMPEITHQLILMGLRGNDESGSLLHERAIDLLHVIETSNICVGFLENFPDITQALENEAQFSIYTSQNDVESLKLFSLLSYLAVNDSDAINNSFDFFLKITFQAVRDSQLSIVRREYALLFFIGAFIYQTDIFRNVLDQVVQLTFDILRCKCIEDPETYQPFSEDTFLNTLASEEDITDDVYLILMNITKSMKDSGDIFGFKAAISCLSFISDNANELFEMHSDEICEIIITAINLDNQYVFSEVCILIETLTNFAYESLRPILDGLVSALIKFCKYPEAIICLECFLDKSDRPPASYNEIINALLSLINGQVPFPQDKYYAVIQCITNIIRNIHSTDENLYVALRPFLNQVLQNNSESRLEVYRCFGYCTKIAPRLIIEDIPLLANAMTQDLINRDDPDAYVYIAESVIEIVKIDPETFYPFAPSFFQGFASKISQISNIADQNVENTEENEELFFKVDQFQRTCGQVLNCLSTLFSAYPEELGPQFNFILQTISAFLVSDKPNFIIGSANSIANISPCLVSIGFQPNEIVLSLIDQLKKDRATSDCNELSLQVLFVALQSICYYSGSEIKGNALECIGQFLIDCLSFNIESITVLKEKSIRVDLAGFMMSTLDGFIMGGAYENSDPIKKSMIIESLISILNNSRKRVFQSYGIAALARICFIVKMENNPLPSVIIETLMKLFAYKKGRITDYIKNTYFYSLIFILASHPEVTNDEFINQIKEMALANLNFEADQVIILQKTLSLLLLVLYSMYHVEIEPTLLGKIMENYPDSNDEVIIIYANCIFNMFNGNEQHFHEICNMPKIATLILLAPKWCITRISINTYNYFVGLVKQINEDNLREILEYNQADYLTVNRALH</sequence>
<dbReference type="InterPro" id="IPR016024">
    <property type="entry name" value="ARM-type_fold"/>
</dbReference>
<dbReference type="Gene3D" id="1.25.10.10">
    <property type="entry name" value="Leucine-rich Repeat Variant"/>
    <property type="match status" value="2"/>
</dbReference>
<evidence type="ECO:0000313" key="3">
    <source>
        <dbReference type="Proteomes" id="UP001470230"/>
    </source>
</evidence>
<name>A0ABR2IPI3_9EUKA</name>
<protein>
    <recommendedName>
        <fullName evidence="1">Importin N-terminal domain-containing protein</fullName>
    </recommendedName>
</protein>
<gene>
    <name evidence="2" type="ORF">M9Y10_009187</name>
</gene>
<dbReference type="InterPro" id="IPR011989">
    <property type="entry name" value="ARM-like"/>
</dbReference>